<dbReference type="AlphaFoldDB" id="A0A9Q0BPY5"/>
<comment type="caution">
    <text evidence="2">The sequence shown here is derived from an EMBL/GenBank/DDBJ whole genome shotgun (WGS) entry which is preliminary data.</text>
</comment>
<organism evidence="2 3">
    <name type="scientific">Drosophila gunungcola</name>
    <name type="common">fruit fly</name>
    <dbReference type="NCBI Taxonomy" id="103775"/>
    <lineage>
        <taxon>Eukaryota</taxon>
        <taxon>Metazoa</taxon>
        <taxon>Ecdysozoa</taxon>
        <taxon>Arthropoda</taxon>
        <taxon>Hexapoda</taxon>
        <taxon>Insecta</taxon>
        <taxon>Pterygota</taxon>
        <taxon>Neoptera</taxon>
        <taxon>Endopterygota</taxon>
        <taxon>Diptera</taxon>
        <taxon>Brachycera</taxon>
        <taxon>Muscomorpha</taxon>
        <taxon>Ephydroidea</taxon>
        <taxon>Drosophilidae</taxon>
        <taxon>Drosophila</taxon>
        <taxon>Sophophora</taxon>
    </lineage>
</organism>
<name>A0A9Q0BPY5_9MUSC</name>
<sequence>VVPLYVFSLCLSFGFAKLFGIFAALLKLLCAPYMYAYRFAWLTSLNGSAGSGTTNTIHHSPSEK</sequence>
<feature type="non-terminal residue" evidence="2">
    <location>
        <position position="1"/>
    </location>
</feature>
<accession>A0A9Q0BPY5</accession>
<keyword evidence="3" id="KW-1185">Reference proteome</keyword>
<keyword evidence="1" id="KW-1133">Transmembrane helix</keyword>
<feature type="transmembrane region" description="Helical" evidence="1">
    <location>
        <begin position="6"/>
        <end position="29"/>
    </location>
</feature>
<gene>
    <name evidence="2" type="ORF">M5D96_006237</name>
</gene>
<evidence type="ECO:0000313" key="3">
    <source>
        <dbReference type="Proteomes" id="UP001059596"/>
    </source>
</evidence>
<protein>
    <submittedName>
        <fullName evidence="2">Uncharacterized protein</fullName>
    </submittedName>
</protein>
<evidence type="ECO:0000256" key="1">
    <source>
        <dbReference type="SAM" id="Phobius"/>
    </source>
</evidence>
<dbReference type="Proteomes" id="UP001059596">
    <property type="component" value="Unassembled WGS sequence"/>
</dbReference>
<keyword evidence="1" id="KW-0472">Membrane</keyword>
<proteinExistence type="predicted"/>
<evidence type="ECO:0000313" key="2">
    <source>
        <dbReference type="EMBL" id="KAI8040297.1"/>
    </source>
</evidence>
<reference evidence="2" key="1">
    <citation type="journal article" date="2023" name="Genome Biol. Evol.">
        <title>Long-read-based Genome Assembly of Drosophila gunungcola Reveals Fewer Chemosensory Genes in Flower-breeding Species.</title>
        <authorList>
            <person name="Negi A."/>
            <person name="Liao B.Y."/>
            <person name="Yeh S.D."/>
        </authorList>
    </citation>
    <scope>NUCLEOTIDE SEQUENCE</scope>
    <source>
        <strain evidence="2">Sukarami</strain>
    </source>
</reference>
<dbReference type="EMBL" id="JAMKOV010000004">
    <property type="protein sequence ID" value="KAI8040297.1"/>
    <property type="molecule type" value="Genomic_DNA"/>
</dbReference>
<keyword evidence="1" id="KW-0812">Transmembrane</keyword>